<name>A0A4R3JRK1_9PROT</name>
<accession>A0A4R3JRK1</accession>
<dbReference type="PANTHER" id="PTHR34700:SF4">
    <property type="entry name" value="PHAGE-LIKE ELEMENT PBSX PROTEIN XKDP"/>
    <property type="match status" value="1"/>
</dbReference>
<comment type="caution">
    <text evidence="3">The sequence shown here is derived from an EMBL/GenBank/DDBJ whole genome shotgun (WGS) entry which is preliminary data.</text>
</comment>
<keyword evidence="1" id="KW-0732">Signal</keyword>
<sequence>MRLALLTALVLASFTAMADEVQLQDNAPDRHTVVKGDTLWGISERFLKNPWKWPEVWRLNREEIKNPHLIYPGDTVRLMRGDQPQLVLERDALETVKLSPQARAEPIEEKAAAIPSIPYEAIASLLNQGGLIDDNELAKAPRILGSSEGRVLYGAGDRVYATANDTSVPRWEIVRAGPAVIDPDSGETLGNLLIHVGMMHMIEPGQPALFEIDKTSQEVLERDRLYPHFGNSDMAFAPHAPDKPIAAKVAATLSGAKLTGTYSSLVLNKGSRDGLEVGHVLGVYRAAPSIADPRCLRAEKLAFIAGRKNAKDECSKYDENGQSIPDKRIAVAFVYRVFERAAYALVLKGEQPVAIKDAVRNP</sequence>
<feature type="signal peptide" evidence="1">
    <location>
        <begin position="1"/>
        <end position="18"/>
    </location>
</feature>
<dbReference type="CDD" id="cd00118">
    <property type="entry name" value="LysM"/>
    <property type="match status" value="1"/>
</dbReference>
<evidence type="ECO:0000313" key="3">
    <source>
        <dbReference type="EMBL" id="TCS69714.1"/>
    </source>
</evidence>
<dbReference type="Pfam" id="PF01476">
    <property type="entry name" value="LysM"/>
    <property type="match status" value="1"/>
</dbReference>
<protein>
    <submittedName>
        <fullName evidence="3">LysM domain-containing protein</fullName>
    </submittedName>
</protein>
<dbReference type="PANTHER" id="PTHR34700">
    <property type="entry name" value="POTASSIUM BINDING PROTEIN KBP"/>
    <property type="match status" value="1"/>
</dbReference>
<feature type="domain" description="LysM" evidence="2">
    <location>
        <begin position="29"/>
        <end position="78"/>
    </location>
</feature>
<dbReference type="InterPro" id="IPR052196">
    <property type="entry name" value="Bact_Kbp"/>
</dbReference>
<gene>
    <name evidence="3" type="ORF">EDC61_11912</name>
</gene>
<dbReference type="InterPro" id="IPR036779">
    <property type="entry name" value="LysM_dom_sf"/>
</dbReference>
<feature type="chain" id="PRO_5020649334" evidence="1">
    <location>
        <begin position="19"/>
        <end position="362"/>
    </location>
</feature>
<dbReference type="AlphaFoldDB" id="A0A4R3JRK1"/>
<organism evidence="3 4">
    <name type="scientific">Sulfuritortus calidifontis</name>
    <dbReference type="NCBI Taxonomy" id="1914471"/>
    <lineage>
        <taxon>Bacteria</taxon>
        <taxon>Pseudomonadati</taxon>
        <taxon>Pseudomonadota</taxon>
        <taxon>Betaproteobacteria</taxon>
        <taxon>Nitrosomonadales</taxon>
        <taxon>Thiobacillaceae</taxon>
        <taxon>Sulfuritortus</taxon>
    </lineage>
</organism>
<dbReference type="PROSITE" id="PS51782">
    <property type="entry name" value="LYSM"/>
    <property type="match status" value="1"/>
</dbReference>
<reference evidence="3 4" key="1">
    <citation type="submission" date="2019-03" db="EMBL/GenBank/DDBJ databases">
        <title>Genomic Encyclopedia of Type Strains, Phase IV (KMG-IV): sequencing the most valuable type-strain genomes for metagenomic binning, comparative biology and taxonomic classification.</title>
        <authorList>
            <person name="Goeker M."/>
        </authorList>
    </citation>
    <scope>NUCLEOTIDE SEQUENCE [LARGE SCALE GENOMIC DNA]</scope>
    <source>
        <strain evidence="3 4">DSM 103923</strain>
    </source>
</reference>
<dbReference type="EMBL" id="SLZY01000019">
    <property type="protein sequence ID" value="TCS69714.1"/>
    <property type="molecule type" value="Genomic_DNA"/>
</dbReference>
<evidence type="ECO:0000256" key="1">
    <source>
        <dbReference type="SAM" id="SignalP"/>
    </source>
</evidence>
<dbReference type="SUPFAM" id="SSF54106">
    <property type="entry name" value="LysM domain"/>
    <property type="match status" value="1"/>
</dbReference>
<dbReference type="SMART" id="SM00257">
    <property type="entry name" value="LysM"/>
    <property type="match status" value="1"/>
</dbReference>
<dbReference type="RefSeq" id="WP_232019142.1">
    <property type="nucleotide sequence ID" value="NZ_AP018721.1"/>
</dbReference>
<evidence type="ECO:0000313" key="4">
    <source>
        <dbReference type="Proteomes" id="UP000295135"/>
    </source>
</evidence>
<dbReference type="Gene3D" id="3.10.350.10">
    <property type="entry name" value="LysM domain"/>
    <property type="match status" value="1"/>
</dbReference>
<dbReference type="InterPro" id="IPR018392">
    <property type="entry name" value="LysM"/>
</dbReference>
<evidence type="ECO:0000259" key="2">
    <source>
        <dbReference type="PROSITE" id="PS51782"/>
    </source>
</evidence>
<proteinExistence type="predicted"/>
<dbReference type="Proteomes" id="UP000295135">
    <property type="component" value="Unassembled WGS sequence"/>
</dbReference>
<keyword evidence="4" id="KW-1185">Reference proteome</keyword>